<protein>
    <recommendedName>
        <fullName evidence="3">Chromophore lyase CpcS/CpeS</fullName>
        <ecNumber evidence="3">4.-.-.-</ecNumber>
    </recommendedName>
</protein>
<comment type="caution">
    <text evidence="4">The sequence shown here is derived from an EMBL/GenBank/DDBJ whole genome shotgun (WGS) entry which is preliminary data.</text>
</comment>
<comment type="function">
    <text evidence="3">Covalently attaches a chromophore to Cys residue(s) of phycobiliproteins.</text>
</comment>
<dbReference type="AlphaFoldDB" id="A0A2A2TER1"/>
<dbReference type="GO" id="GO:0016829">
    <property type="term" value="F:lyase activity"/>
    <property type="evidence" value="ECO:0007669"/>
    <property type="project" value="UniProtKB-KW"/>
</dbReference>
<dbReference type="Proteomes" id="UP000218238">
    <property type="component" value="Unassembled WGS sequence"/>
</dbReference>
<proteinExistence type="inferred from homology"/>
<dbReference type="HAMAP" id="MF_01459">
    <property type="entry name" value="Chrphore_lyase_CpxS"/>
    <property type="match status" value="1"/>
</dbReference>
<keyword evidence="5" id="KW-1185">Reference proteome</keyword>
<evidence type="ECO:0000256" key="3">
    <source>
        <dbReference type="HAMAP-Rule" id="MF_01459"/>
    </source>
</evidence>
<dbReference type="InterPro" id="IPR018536">
    <property type="entry name" value="CpcS/CpeS"/>
</dbReference>
<evidence type="ECO:0000313" key="5">
    <source>
        <dbReference type="Proteomes" id="UP000218238"/>
    </source>
</evidence>
<dbReference type="Gene3D" id="2.40.128.20">
    <property type="match status" value="1"/>
</dbReference>
<dbReference type="EMBL" id="NTFS01000268">
    <property type="protein sequence ID" value="PAX52203.1"/>
    <property type="molecule type" value="Genomic_DNA"/>
</dbReference>
<name>A0A2A2TER1_9CYAN</name>
<accession>A0A2A2TER1</accession>
<comment type="similarity">
    <text evidence="1 3">Belongs to the CpcS/CpeS biliprotein lyase family.</text>
</comment>
<reference evidence="4 5" key="1">
    <citation type="submission" date="2017-08" db="EMBL/GenBank/DDBJ databases">
        <title>Draft genome sequence of filamentous cyanobacterium Calothrix elsteri CCALA 953.</title>
        <authorList>
            <person name="Gagunashvili A.N."/>
            <person name="Elster J."/>
            <person name="Andresson O.S."/>
        </authorList>
    </citation>
    <scope>NUCLEOTIDE SEQUENCE [LARGE SCALE GENOMIC DNA]</scope>
    <source>
        <strain evidence="4 5">CCALA 953</strain>
    </source>
</reference>
<dbReference type="OrthoDB" id="554080at2"/>
<dbReference type="EC" id="4.-.-.-" evidence="3"/>
<dbReference type="CDD" id="cd16339">
    <property type="entry name" value="CpcS"/>
    <property type="match status" value="1"/>
</dbReference>
<keyword evidence="2 3" id="KW-0456">Lyase</keyword>
<evidence type="ECO:0000313" key="4">
    <source>
        <dbReference type="EMBL" id="PAX52203.1"/>
    </source>
</evidence>
<dbReference type="InterPro" id="IPR012674">
    <property type="entry name" value="Calycin"/>
</dbReference>
<dbReference type="Pfam" id="PF09367">
    <property type="entry name" value="CpeS"/>
    <property type="match status" value="1"/>
</dbReference>
<sequence>MNIEEFFELSTGKWFAHRTSHVVAAKQMQEAKSEIIFEKIPATNPEITRICESCKINANSQIIAVKVNWNDTTKLNQKNTGSVILALVADASNANEGKLFRQVSNTEKPLTGYYKLGADESLTLVIESENTTSEEKLWFASDNLRMRVSSITHSGILNTSSFTTEIRMGVSPAKTSEAANSTSN</sequence>
<evidence type="ECO:0000256" key="2">
    <source>
        <dbReference type="ARBA" id="ARBA00023239"/>
    </source>
</evidence>
<dbReference type="GO" id="GO:0017006">
    <property type="term" value="P:protein-tetrapyrrole linkage"/>
    <property type="evidence" value="ECO:0007669"/>
    <property type="project" value="UniProtKB-UniRule"/>
</dbReference>
<evidence type="ECO:0000256" key="1">
    <source>
        <dbReference type="ARBA" id="ARBA00010681"/>
    </source>
</evidence>
<gene>
    <name evidence="3" type="primary">cpcS</name>
    <name evidence="4" type="ORF">CK510_20570</name>
</gene>
<dbReference type="RefSeq" id="WP_095723478.1">
    <property type="nucleotide sequence ID" value="NZ_NTFS01000268.1"/>
</dbReference>
<organism evidence="4 5">
    <name type="scientific">Brunnivagina elsteri CCALA 953</name>
    <dbReference type="NCBI Taxonomy" id="987040"/>
    <lineage>
        <taxon>Bacteria</taxon>
        <taxon>Bacillati</taxon>
        <taxon>Cyanobacteriota</taxon>
        <taxon>Cyanophyceae</taxon>
        <taxon>Nostocales</taxon>
        <taxon>Calotrichaceae</taxon>
        <taxon>Brunnivagina</taxon>
    </lineage>
</organism>